<feature type="region of interest" description="Disordered" evidence="1">
    <location>
        <begin position="222"/>
        <end position="245"/>
    </location>
</feature>
<accession>A0A0P1BRX4</accession>
<dbReference type="STRING" id="401625.A0A0P1BRX4"/>
<proteinExistence type="predicted"/>
<sequence>MCGIGLVAPPLWLDELLSVIPSMPLPEHEHSKGRCPHLTSKIADLHCHPALEAALHLANGDLYSAHFLVRKSQGGAKELDWGHAILHRLEGDYGNAKCWYTDLSHLQNSHIYTQFWEGQSVTPGQFVDLSAFWHAQSQNRSQGSAAQLIYESSSKHSKIKDAFSLPQLKDFESGSRSAPLRKKDVEELSRSEVRAMVEGLAAHHGWAALGYEESWKAIEEQKGGQKGSIEHNAESMILGQSRRDF</sequence>
<evidence type="ECO:0000256" key="1">
    <source>
        <dbReference type="SAM" id="MobiDB-lite"/>
    </source>
</evidence>
<organism evidence="2 3">
    <name type="scientific">Ceraceosorus bombacis</name>
    <dbReference type="NCBI Taxonomy" id="401625"/>
    <lineage>
        <taxon>Eukaryota</taxon>
        <taxon>Fungi</taxon>
        <taxon>Dikarya</taxon>
        <taxon>Basidiomycota</taxon>
        <taxon>Ustilaginomycotina</taxon>
        <taxon>Exobasidiomycetes</taxon>
        <taxon>Ceraceosorales</taxon>
        <taxon>Ceraceosoraceae</taxon>
        <taxon>Ceraceosorus</taxon>
    </lineage>
</organism>
<protein>
    <submittedName>
        <fullName evidence="2">Uncharacterized protein</fullName>
    </submittedName>
</protein>
<reference evidence="2 3" key="1">
    <citation type="submission" date="2014-09" db="EMBL/GenBank/DDBJ databases">
        <authorList>
            <person name="Magalhaes I.L.F."/>
            <person name="Oliveira U."/>
            <person name="Santos F.R."/>
            <person name="Vidigal T.H.D.A."/>
            <person name="Brescovit A.D."/>
            <person name="Santos A.J."/>
        </authorList>
    </citation>
    <scope>NUCLEOTIDE SEQUENCE [LARGE SCALE GENOMIC DNA]</scope>
</reference>
<dbReference type="EMBL" id="CCYA01000389">
    <property type="protein sequence ID" value="CEH19443.1"/>
    <property type="molecule type" value="Genomic_DNA"/>
</dbReference>
<evidence type="ECO:0000313" key="3">
    <source>
        <dbReference type="Proteomes" id="UP000054845"/>
    </source>
</evidence>
<dbReference type="AlphaFoldDB" id="A0A0P1BRX4"/>
<dbReference type="Proteomes" id="UP000054845">
    <property type="component" value="Unassembled WGS sequence"/>
</dbReference>
<keyword evidence="3" id="KW-1185">Reference proteome</keyword>
<evidence type="ECO:0000313" key="2">
    <source>
        <dbReference type="EMBL" id="CEH19443.1"/>
    </source>
</evidence>
<feature type="compositionally biased region" description="Basic and acidic residues" evidence="1">
    <location>
        <begin position="222"/>
        <end position="233"/>
    </location>
</feature>
<name>A0A0P1BRX4_9BASI</name>
<dbReference type="OrthoDB" id="2306919at2759"/>